<keyword evidence="3 11" id="KW-0285">Flavoprotein</keyword>
<comment type="cofactor">
    <cofactor evidence="1 11">
        <name>FMN</name>
        <dbReference type="ChEBI" id="CHEBI:58210"/>
    </cofactor>
</comment>
<dbReference type="EMBL" id="NGMO01000002">
    <property type="protein sequence ID" value="OTP11024.1"/>
    <property type="molecule type" value="Genomic_DNA"/>
</dbReference>
<evidence type="ECO:0000256" key="11">
    <source>
        <dbReference type="HAMAP-Rule" id="MF_00354"/>
    </source>
</evidence>
<dbReference type="GO" id="GO:0016491">
    <property type="term" value="F:oxidoreductase activity"/>
    <property type="evidence" value="ECO:0007669"/>
    <property type="project" value="InterPro"/>
</dbReference>
<evidence type="ECO:0000256" key="9">
    <source>
        <dbReference type="ARBA" id="ARBA00023235"/>
    </source>
</evidence>
<evidence type="ECO:0000256" key="1">
    <source>
        <dbReference type="ARBA" id="ARBA00001917"/>
    </source>
</evidence>
<dbReference type="InterPro" id="IPR000262">
    <property type="entry name" value="FMN-dep_DH"/>
</dbReference>
<evidence type="ECO:0000256" key="7">
    <source>
        <dbReference type="ARBA" id="ARBA00022857"/>
    </source>
</evidence>
<dbReference type="AlphaFoldDB" id="A0A242K177"/>
<evidence type="ECO:0000256" key="2">
    <source>
        <dbReference type="ARBA" id="ARBA00022490"/>
    </source>
</evidence>
<dbReference type="Gene3D" id="3.20.20.70">
    <property type="entry name" value="Aldolase class I"/>
    <property type="match status" value="1"/>
</dbReference>
<dbReference type="GO" id="GO:0070402">
    <property type="term" value="F:NADPH binding"/>
    <property type="evidence" value="ECO:0007669"/>
    <property type="project" value="UniProtKB-UniRule"/>
</dbReference>
<protein>
    <recommendedName>
        <fullName evidence="11">Isopentenyl-diphosphate delta-isomerase</fullName>
        <shortName evidence="11">IPP isomerase</shortName>
        <ecNumber evidence="11">5.3.3.2</ecNumber>
    </recommendedName>
    <alternativeName>
        <fullName evidence="11">Isopentenyl diphosphate:dimethylallyl diphosphate isomerase</fullName>
    </alternativeName>
    <alternativeName>
        <fullName evidence="11">Isopentenyl pyrophosphate isomerase</fullName>
    </alternativeName>
    <alternativeName>
        <fullName evidence="11">Type 2 isopentenyl diphosphate isomerase</fullName>
        <shortName evidence="11">IDI-2</shortName>
    </alternativeName>
</protein>
<dbReference type="GO" id="GO:0010181">
    <property type="term" value="F:FMN binding"/>
    <property type="evidence" value="ECO:0007669"/>
    <property type="project" value="UniProtKB-UniRule"/>
</dbReference>
<evidence type="ECO:0000259" key="12">
    <source>
        <dbReference type="Pfam" id="PF01070"/>
    </source>
</evidence>
<evidence type="ECO:0000256" key="4">
    <source>
        <dbReference type="ARBA" id="ARBA00022643"/>
    </source>
</evidence>
<dbReference type="GO" id="GO:0004452">
    <property type="term" value="F:isopentenyl-diphosphate delta-isomerase activity"/>
    <property type="evidence" value="ECO:0007669"/>
    <property type="project" value="UniProtKB-UniRule"/>
</dbReference>
<feature type="binding site" evidence="11">
    <location>
        <position position="89"/>
    </location>
    <ligand>
        <name>FMN</name>
        <dbReference type="ChEBI" id="CHEBI:58210"/>
    </ligand>
</feature>
<evidence type="ECO:0000256" key="10">
    <source>
        <dbReference type="ARBA" id="ARBA00025810"/>
    </source>
</evidence>
<dbReference type="PANTHER" id="PTHR43665:SF1">
    <property type="entry name" value="ISOPENTENYL-DIPHOSPHATE DELTA-ISOMERASE"/>
    <property type="match status" value="1"/>
</dbReference>
<evidence type="ECO:0000256" key="3">
    <source>
        <dbReference type="ARBA" id="ARBA00022630"/>
    </source>
</evidence>
<evidence type="ECO:0000256" key="6">
    <source>
        <dbReference type="ARBA" id="ARBA00022842"/>
    </source>
</evidence>
<keyword evidence="9 11" id="KW-0413">Isomerase</keyword>
<feature type="binding site" evidence="11">
    <location>
        <begin position="277"/>
        <end position="278"/>
    </location>
    <ligand>
        <name>FMN</name>
        <dbReference type="ChEBI" id="CHEBI:58210"/>
    </ligand>
</feature>
<evidence type="ECO:0000256" key="5">
    <source>
        <dbReference type="ARBA" id="ARBA00022723"/>
    </source>
</evidence>
<organism evidence="13 14">
    <name type="scientific">Candidatus Enterococcus wittei</name>
    <dbReference type="NCBI Taxonomy" id="1987383"/>
    <lineage>
        <taxon>Bacteria</taxon>
        <taxon>Bacillati</taxon>
        <taxon>Bacillota</taxon>
        <taxon>Bacilli</taxon>
        <taxon>Lactobacillales</taxon>
        <taxon>Enterococcaceae</taxon>
        <taxon>Enterococcus</taxon>
    </lineage>
</organism>
<keyword evidence="2 11" id="KW-0963">Cytoplasm</keyword>
<comment type="caution">
    <text evidence="13">The sequence shown here is derived from an EMBL/GenBank/DDBJ whole genome shotgun (WGS) entry which is preliminary data.</text>
</comment>
<feature type="binding site" evidence="11">
    <location>
        <position position="148"/>
    </location>
    <ligand>
        <name>substrate</name>
    </ligand>
</feature>
<feature type="binding site" evidence="11">
    <location>
        <position position="149"/>
    </location>
    <ligand>
        <name>Mg(2+)</name>
        <dbReference type="ChEBI" id="CHEBI:18420"/>
    </ligand>
</feature>
<gene>
    <name evidence="11" type="primary">fni</name>
    <name evidence="13" type="ORF">A5844_001158</name>
</gene>
<comment type="subunit">
    <text evidence="10 11">Homooctamer. Dimer of tetramers.</text>
</comment>
<proteinExistence type="inferred from homology"/>
<dbReference type="PIRSF" id="PIRSF003314">
    <property type="entry name" value="IPP_isomerase"/>
    <property type="match status" value="1"/>
</dbReference>
<name>A0A242K177_9ENTE</name>
<reference evidence="13 14" key="1">
    <citation type="submission" date="2017-05" db="EMBL/GenBank/DDBJ databases">
        <title>The Genome Sequence of Enterococcus sp. 10A9_DIV0425.</title>
        <authorList>
            <consortium name="The Broad Institute Genomics Platform"/>
            <consortium name="The Broad Institute Genomic Center for Infectious Diseases"/>
            <person name="Earl A."/>
            <person name="Manson A."/>
            <person name="Schwartman J."/>
            <person name="Gilmore M."/>
            <person name="Abouelleil A."/>
            <person name="Cao P."/>
            <person name="Chapman S."/>
            <person name="Cusick C."/>
            <person name="Shea T."/>
            <person name="Young S."/>
            <person name="Neafsey D."/>
            <person name="Nusbaum C."/>
            <person name="Birren B."/>
        </authorList>
    </citation>
    <scope>NUCLEOTIDE SEQUENCE [LARGE SCALE GENOMIC DNA]</scope>
    <source>
        <strain evidence="13 14">10A9_DIV0425</strain>
    </source>
</reference>
<feature type="binding site" evidence="11">
    <location>
        <position position="180"/>
    </location>
    <ligand>
        <name>FMN</name>
        <dbReference type="ChEBI" id="CHEBI:58210"/>
    </ligand>
</feature>
<dbReference type="EC" id="5.3.3.2" evidence="11"/>
<keyword evidence="14" id="KW-1185">Reference proteome</keyword>
<dbReference type="InterPro" id="IPR011179">
    <property type="entry name" value="IPdP_isomerase"/>
</dbReference>
<comment type="subcellular location">
    <subcellularLocation>
        <location evidence="11">Cytoplasm</location>
    </subcellularLocation>
</comment>
<accession>A0A242K177</accession>
<comment type="function">
    <text evidence="11">Involved in the biosynthesis of isoprenoids. Catalyzes the 1,3-allylic rearrangement of the homoallylic substrate isopentenyl (IPP) to its allylic isomer, dimethylallyl diphosphate (DMAPP).</text>
</comment>
<feature type="binding site" evidence="11">
    <location>
        <position position="210"/>
    </location>
    <ligand>
        <name>FMN</name>
        <dbReference type="ChEBI" id="CHEBI:58210"/>
    </ligand>
</feature>
<dbReference type="HAMAP" id="MF_00354">
    <property type="entry name" value="Idi_2"/>
    <property type="match status" value="1"/>
</dbReference>
<feature type="binding site" evidence="11">
    <location>
        <position position="205"/>
    </location>
    <ligand>
        <name>FMN</name>
        <dbReference type="ChEBI" id="CHEBI:58210"/>
    </ligand>
</feature>
<dbReference type="RefSeq" id="WP_086284328.1">
    <property type="nucleotide sequence ID" value="NZ_NGMO01000002.1"/>
</dbReference>
<dbReference type="GO" id="GO:0000287">
    <property type="term" value="F:magnesium ion binding"/>
    <property type="evidence" value="ECO:0007669"/>
    <property type="project" value="UniProtKB-UniRule"/>
</dbReference>
<dbReference type="Proteomes" id="UP000194933">
    <property type="component" value="Unassembled WGS sequence"/>
</dbReference>
<feature type="domain" description="FMN-dependent dehydrogenase" evidence="12">
    <location>
        <begin position="160"/>
        <end position="322"/>
    </location>
</feature>
<dbReference type="Pfam" id="PF01070">
    <property type="entry name" value="FMN_dh"/>
    <property type="match status" value="1"/>
</dbReference>
<comment type="caution">
    <text evidence="11">Lacks conserved residue(s) required for the propagation of feature annotation.</text>
</comment>
<keyword evidence="7 11" id="KW-0521">NADP</keyword>
<feature type="binding site" evidence="11">
    <location>
        <begin position="59"/>
        <end position="61"/>
    </location>
    <ligand>
        <name>FMN</name>
        <dbReference type="ChEBI" id="CHEBI:58210"/>
    </ligand>
</feature>
<keyword evidence="8 11" id="KW-0414">Isoprene biosynthesis</keyword>
<dbReference type="SUPFAM" id="SSF51395">
    <property type="entry name" value="FMN-linked oxidoreductases"/>
    <property type="match status" value="1"/>
</dbReference>
<dbReference type="STRING" id="1987383.A5844_001158"/>
<keyword evidence="6 11" id="KW-0460">Magnesium</keyword>
<evidence type="ECO:0000313" key="14">
    <source>
        <dbReference type="Proteomes" id="UP000194933"/>
    </source>
</evidence>
<evidence type="ECO:0000313" key="13">
    <source>
        <dbReference type="EMBL" id="OTP11024.1"/>
    </source>
</evidence>
<sequence>MNRKDEHVSLAKAFHNKQENEFDAIRIVHNALPQSALANVDLSTNVAGFSLTSPFYINAMTGGSEKTKKINHDLAVIAKSANLMIATGSVSAALKDPSLIDSYTIMRDVYPEGKILANVGAGTSLEKAKQAVDLFHADALQIHLNAPQELVMPEGDRDFTHWKELIKEITQELSVPVIIKEVGFGMTRETIDELATLGIKTIDISGRSGTSFTQIENARRKKRELSYLTDWGQSTVTSLLEANETNETIEVLASGGIRNAYDIFKALCLGARAVGVSGTVLNHYMTYGLEETVHLMAQWQEELRLLYTMVGAVKTTDLQKQSLIFSGPVKDWCEARGIPLIKYGNRSKKMNE</sequence>
<dbReference type="InterPro" id="IPR013785">
    <property type="entry name" value="Aldolase_TIM"/>
</dbReference>
<dbReference type="CDD" id="cd02811">
    <property type="entry name" value="IDI-2_FMN"/>
    <property type="match status" value="1"/>
</dbReference>
<dbReference type="GO" id="GO:0005737">
    <property type="term" value="C:cytoplasm"/>
    <property type="evidence" value="ECO:0007669"/>
    <property type="project" value="UniProtKB-SubCell"/>
</dbReference>
<dbReference type="NCBIfam" id="TIGR02151">
    <property type="entry name" value="IPP_isom_2"/>
    <property type="match status" value="1"/>
</dbReference>
<comment type="cofactor">
    <cofactor evidence="11">
        <name>NADPH</name>
        <dbReference type="ChEBI" id="CHEBI:57783"/>
    </cofactor>
</comment>
<keyword evidence="5 11" id="KW-0479">Metal-binding</keyword>
<dbReference type="PANTHER" id="PTHR43665">
    <property type="entry name" value="ISOPENTENYL-DIPHOSPHATE DELTA-ISOMERASE"/>
    <property type="match status" value="1"/>
</dbReference>
<keyword evidence="4 11" id="KW-0288">FMN</keyword>
<feature type="binding site" evidence="11">
    <location>
        <begin position="256"/>
        <end position="258"/>
    </location>
    <ligand>
        <name>FMN</name>
        <dbReference type="ChEBI" id="CHEBI:58210"/>
    </ligand>
</feature>
<comment type="cofactor">
    <cofactor evidence="11">
        <name>Mg(2+)</name>
        <dbReference type="ChEBI" id="CHEBI:18420"/>
    </cofactor>
</comment>
<feature type="binding site" evidence="11">
    <location>
        <begin position="3"/>
        <end position="4"/>
    </location>
    <ligand>
        <name>substrate</name>
    </ligand>
</feature>
<feature type="binding site" evidence="11">
    <location>
        <position position="118"/>
    </location>
    <ligand>
        <name>FMN</name>
        <dbReference type="ChEBI" id="CHEBI:58210"/>
    </ligand>
</feature>
<dbReference type="GO" id="GO:0008299">
    <property type="term" value="P:isoprenoid biosynthetic process"/>
    <property type="evidence" value="ECO:0007669"/>
    <property type="project" value="UniProtKB-UniRule"/>
</dbReference>
<comment type="catalytic activity">
    <reaction evidence="11">
        <text>isopentenyl diphosphate = dimethylallyl diphosphate</text>
        <dbReference type="Rhea" id="RHEA:23284"/>
        <dbReference type="ChEBI" id="CHEBI:57623"/>
        <dbReference type="ChEBI" id="CHEBI:128769"/>
        <dbReference type="EC" id="5.3.3.2"/>
    </reaction>
</comment>
<evidence type="ECO:0000256" key="8">
    <source>
        <dbReference type="ARBA" id="ARBA00023229"/>
    </source>
</evidence>
<comment type="similarity">
    <text evidence="11">Belongs to the IPP isomerase type 2 family.</text>
</comment>